<keyword evidence="5" id="KW-1185">Reference proteome</keyword>
<keyword evidence="3" id="KW-0812">Transmembrane</keyword>
<feature type="coiled-coil region" evidence="1">
    <location>
        <begin position="186"/>
        <end position="245"/>
    </location>
</feature>
<proteinExistence type="predicted"/>
<dbReference type="Proteomes" id="UP001301869">
    <property type="component" value="Chromosome"/>
</dbReference>
<gene>
    <name evidence="4" type="ORF">P1P91_08445</name>
</gene>
<dbReference type="EMBL" id="CP119391">
    <property type="protein sequence ID" value="WNK18919.1"/>
    <property type="molecule type" value="Genomic_DNA"/>
</dbReference>
<accession>A0ABY9YXX0</accession>
<protein>
    <recommendedName>
        <fullName evidence="6">ATPase</fullName>
    </recommendedName>
</protein>
<feature type="transmembrane region" description="Helical" evidence="3">
    <location>
        <begin position="32"/>
        <end position="54"/>
    </location>
</feature>
<reference evidence="4 5" key="1">
    <citation type="submission" date="2023-03" db="EMBL/GenBank/DDBJ databases">
        <title>Halomonas sp. nov., isolated from Korean tranditional fermented seafood 'Jeotgal'.</title>
        <authorList>
            <person name="Kim B."/>
            <person name="Shin N.-R."/>
        </authorList>
    </citation>
    <scope>NUCLEOTIDE SEQUENCE [LARGE SCALE GENOMIC DNA]</scope>
    <source>
        <strain evidence="4 5">SG2L-4</strain>
    </source>
</reference>
<name>A0ABY9YXX0_9GAMM</name>
<evidence type="ECO:0000313" key="4">
    <source>
        <dbReference type="EMBL" id="WNK18919.1"/>
    </source>
</evidence>
<evidence type="ECO:0000256" key="1">
    <source>
        <dbReference type="SAM" id="Coils"/>
    </source>
</evidence>
<evidence type="ECO:0000313" key="5">
    <source>
        <dbReference type="Proteomes" id="UP001301869"/>
    </source>
</evidence>
<keyword evidence="3" id="KW-1133">Transmembrane helix</keyword>
<dbReference type="RefSeq" id="WP_311881936.1">
    <property type="nucleotide sequence ID" value="NZ_CP119391.1"/>
</dbReference>
<evidence type="ECO:0000256" key="2">
    <source>
        <dbReference type="SAM" id="MobiDB-lite"/>
    </source>
</evidence>
<feature type="region of interest" description="Disordered" evidence="2">
    <location>
        <begin position="1"/>
        <end position="26"/>
    </location>
</feature>
<organism evidence="4 5">
    <name type="scientific">Halomonas piscis</name>
    <dbReference type="NCBI Taxonomy" id="3031727"/>
    <lineage>
        <taxon>Bacteria</taxon>
        <taxon>Pseudomonadati</taxon>
        <taxon>Pseudomonadota</taxon>
        <taxon>Gammaproteobacteria</taxon>
        <taxon>Oceanospirillales</taxon>
        <taxon>Halomonadaceae</taxon>
        <taxon>Halomonas</taxon>
    </lineage>
</organism>
<evidence type="ECO:0008006" key="6">
    <source>
        <dbReference type="Google" id="ProtNLM"/>
    </source>
</evidence>
<sequence>MSENAASSRIVPDASQSLGPARRRQPSRPRLWPLWLFIVLLIAAMAALAAGAWLERERLLDELSRVKGEVSNVHARLDSGDGKVQDRIALIQAQLSTLFQEQEQLSVRFNGMREELLDLVPASEDIVSAEAIESLLAQVKEQEQAASLRDDRLAALGASLDSLESAAESEHGQLDDDIAHLEATLADRLERQAQAYDERLASLNEALATLADDMAALDQGGDAGRETLAKRLDALESDVRQLRQSQLAFSAQLEMLR</sequence>
<keyword evidence="3" id="KW-0472">Membrane</keyword>
<keyword evidence="1" id="KW-0175">Coiled coil</keyword>
<evidence type="ECO:0000256" key="3">
    <source>
        <dbReference type="SAM" id="Phobius"/>
    </source>
</evidence>